<sequence>MKIHRFAISRNIIRDCTAVLFGLAMILPQSFYYGRPMLVLATFILWIIFTLDGRLVITMKKTALPILCLLYFLMVVQLNLRVGNVGYYDIFIAGPIYSILVIIVASHYQVHFPDRLRLIRYWLLVLIAILTVQTIPELIARPYITRMLATNSDNPLIADLYRLGFLGYPQLYALSIPFTTFIVLFSSTKSIFFKHILFISIIIIGSILLLSTLTLVATCFIGGIFVLLVYIFFYTKSFKKKTILYLLPLVLIVSIGPITSLLGSQFEPIEFIIKKGERIFTGVADSGISQGDPTGRGKMFFRSLNTFLETPLFGTGFTNRTCKIGGHSSFMDGWAYFGIIGNFPIFAFQFLLSWVAFLNWRASSRNFYRAAHSISWFIYWLVTVCNSTTFIVLPILLLFVDFMPKYNQKDTSRTYLKGAVAK</sequence>
<keyword evidence="1" id="KW-1133">Transmembrane helix</keyword>
<dbReference type="KEGG" id="dto:TOL2_C08160"/>
<feature type="transmembrane region" description="Helical" evidence="1">
    <location>
        <begin position="191"/>
        <end position="209"/>
    </location>
</feature>
<feature type="transmembrane region" description="Helical" evidence="1">
    <location>
        <begin position="37"/>
        <end position="56"/>
    </location>
</feature>
<dbReference type="AlphaFoldDB" id="K0N4E6"/>
<feature type="transmembrane region" description="Helical" evidence="1">
    <location>
        <begin position="118"/>
        <end position="140"/>
    </location>
</feature>
<feature type="transmembrane region" description="Helical" evidence="1">
    <location>
        <begin position="242"/>
        <end position="262"/>
    </location>
</feature>
<feature type="transmembrane region" description="Helical" evidence="1">
    <location>
        <begin position="86"/>
        <end position="106"/>
    </location>
</feature>
<dbReference type="RefSeq" id="WP_014956336.1">
    <property type="nucleotide sequence ID" value="NC_018645.1"/>
</dbReference>
<feature type="transmembrane region" description="Helical" evidence="1">
    <location>
        <begin position="377"/>
        <end position="400"/>
    </location>
</feature>
<name>K0N4E6_DESTT</name>
<keyword evidence="1" id="KW-0812">Transmembrane</keyword>
<evidence type="ECO:0000313" key="2">
    <source>
        <dbReference type="EMBL" id="CCK78984.1"/>
    </source>
</evidence>
<evidence type="ECO:0000256" key="1">
    <source>
        <dbReference type="SAM" id="Phobius"/>
    </source>
</evidence>
<protein>
    <submittedName>
        <fullName evidence="2">Uncharacterized protein</fullName>
    </submittedName>
</protein>
<reference evidence="2 3" key="1">
    <citation type="journal article" date="2013" name="Environ. Microbiol.">
        <title>Complete genome, catabolic sub-proteomes and key-metabolites of Desulfobacula toluolica Tol2, a marine, aromatic compound-degrading, sulfate-reducing bacterium.</title>
        <authorList>
            <person name="Wohlbrand L."/>
            <person name="Jacob J.H."/>
            <person name="Kube M."/>
            <person name="Mussmann M."/>
            <person name="Jarling R."/>
            <person name="Beck A."/>
            <person name="Amann R."/>
            <person name="Wilkes H."/>
            <person name="Reinhardt R."/>
            <person name="Rabus R."/>
        </authorList>
    </citation>
    <scope>NUCLEOTIDE SEQUENCE [LARGE SCALE GENOMIC DNA]</scope>
    <source>
        <strain evidence="3">DSM 7467 / Tol2</strain>
    </source>
</reference>
<feature type="transmembrane region" description="Helical" evidence="1">
    <location>
        <begin position="160"/>
        <end position="184"/>
    </location>
</feature>
<keyword evidence="1" id="KW-0472">Membrane</keyword>
<gene>
    <name evidence="2" type="ordered locus">TOL2_C08160</name>
</gene>
<feature type="transmembrane region" description="Helical" evidence="1">
    <location>
        <begin position="63"/>
        <end position="80"/>
    </location>
</feature>
<dbReference type="Proteomes" id="UP000007347">
    <property type="component" value="Chromosome"/>
</dbReference>
<organism evidence="2 3">
    <name type="scientific">Desulfobacula toluolica (strain DSM 7467 / Tol2)</name>
    <dbReference type="NCBI Taxonomy" id="651182"/>
    <lineage>
        <taxon>Bacteria</taxon>
        <taxon>Pseudomonadati</taxon>
        <taxon>Thermodesulfobacteriota</taxon>
        <taxon>Desulfobacteria</taxon>
        <taxon>Desulfobacterales</taxon>
        <taxon>Desulfobacteraceae</taxon>
        <taxon>Desulfobacula</taxon>
    </lineage>
</organism>
<feature type="transmembrane region" description="Helical" evidence="1">
    <location>
        <begin position="215"/>
        <end position="235"/>
    </location>
</feature>
<evidence type="ECO:0000313" key="3">
    <source>
        <dbReference type="Proteomes" id="UP000007347"/>
    </source>
</evidence>
<accession>K0N4E6</accession>
<keyword evidence="3" id="KW-1185">Reference proteome</keyword>
<dbReference type="EMBL" id="FO203503">
    <property type="protein sequence ID" value="CCK78984.1"/>
    <property type="molecule type" value="Genomic_DNA"/>
</dbReference>
<feature type="transmembrane region" description="Helical" evidence="1">
    <location>
        <begin position="12"/>
        <end position="31"/>
    </location>
</feature>
<dbReference type="HOGENOM" id="CLU_650089_0_0_7"/>
<dbReference type="STRING" id="651182.TOL2_C08160"/>
<proteinExistence type="predicted"/>
<feature type="transmembrane region" description="Helical" evidence="1">
    <location>
        <begin position="334"/>
        <end position="357"/>
    </location>
</feature>